<evidence type="ECO:0000256" key="9">
    <source>
        <dbReference type="ARBA" id="ARBA00023136"/>
    </source>
</evidence>
<gene>
    <name evidence="16" type="ORF">V6255_05995</name>
</gene>
<evidence type="ECO:0000313" key="17">
    <source>
        <dbReference type="Proteomes" id="UP001366060"/>
    </source>
</evidence>
<evidence type="ECO:0000256" key="10">
    <source>
        <dbReference type="ARBA" id="ARBA00023237"/>
    </source>
</evidence>
<comment type="subcellular location">
    <subcellularLocation>
        <location evidence="1 11">Cell outer membrane</location>
        <topology evidence="1 11">Multi-pass membrane protein</topology>
    </subcellularLocation>
</comment>
<dbReference type="Proteomes" id="UP001366060">
    <property type="component" value="Unassembled WGS sequence"/>
</dbReference>
<keyword evidence="3 11" id="KW-1134">Transmembrane beta strand</keyword>
<evidence type="ECO:0000256" key="5">
    <source>
        <dbReference type="ARBA" id="ARBA00022692"/>
    </source>
</evidence>
<protein>
    <submittedName>
        <fullName evidence="16">TonB-dependent receptor</fullName>
    </submittedName>
</protein>
<dbReference type="SUPFAM" id="SSF56935">
    <property type="entry name" value="Porins"/>
    <property type="match status" value="1"/>
</dbReference>
<dbReference type="InterPro" id="IPR036942">
    <property type="entry name" value="Beta-barrel_TonB_sf"/>
</dbReference>
<evidence type="ECO:0000256" key="13">
    <source>
        <dbReference type="SAM" id="SignalP"/>
    </source>
</evidence>
<evidence type="ECO:0000256" key="11">
    <source>
        <dbReference type="PROSITE-ProRule" id="PRU01360"/>
    </source>
</evidence>
<keyword evidence="8 12" id="KW-0798">TonB box</keyword>
<keyword evidence="13" id="KW-0732">Signal</keyword>
<evidence type="ECO:0000256" key="3">
    <source>
        <dbReference type="ARBA" id="ARBA00022452"/>
    </source>
</evidence>
<reference evidence="16 17" key="1">
    <citation type="submission" date="2024-02" db="EMBL/GenBank/DDBJ databases">
        <title>Bacteria isolated from the canopy kelp, Nereocystis luetkeana.</title>
        <authorList>
            <person name="Pfister C.A."/>
            <person name="Younker I.T."/>
            <person name="Light S.H."/>
        </authorList>
    </citation>
    <scope>NUCLEOTIDE SEQUENCE [LARGE SCALE GENOMIC DNA]</scope>
    <source>
        <strain evidence="16 17">TI.2.07</strain>
    </source>
</reference>
<keyword evidence="10 11" id="KW-0998">Cell outer membrane</keyword>
<evidence type="ECO:0000256" key="1">
    <source>
        <dbReference type="ARBA" id="ARBA00004571"/>
    </source>
</evidence>
<keyword evidence="2 11" id="KW-0813">Transport</keyword>
<name>A0ABU9HA63_9GAMM</name>
<dbReference type="PROSITE" id="PS52016">
    <property type="entry name" value="TONB_DEPENDENT_REC_3"/>
    <property type="match status" value="1"/>
</dbReference>
<feature type="chain" id="PRO_5045884930" evidence="13">
    <location>
        <begin position="21"/>
        <end position="675"/>
    </location>
</feature>
<evidence type="ECO:0000256" key="7">
    <source>
        <dbReference type="ARBA" id="ARBA00023065"/>
    </source>
</evidence>
<organism evidence="16 17">
    <name type="scientific">Psychromonas arctica</name>
    <dbReference type="NCBI Taxonomy" id="168275"/>
    <lineage>
        <taxon>Bacteria</taxon>
        <taxon>Pseudomonadati</taxon>
        <taxon>Pseudomonadota</taxon>
        <taxon>Gammaproteobacteria</taxon>
        <taxon>Alteromonadales</taxon>
        <taxon>Psychromonadaceae</taxon>
        <taxon>Psychromonas</taxon>
    </lineage>
</organism>
<evidence type="ECO:0000256" key="4">
    <source>
        <dbReference type="ARBA" id="ARBA00022496"/>
    </source>
</evidence>
<dbReference type="InterPro" id="IPR039426">
    <property type="entry name" value="TonB-dep_rcpt-like"/>
</dbReference>
<sequence length="675" mass="74123">MKHCKIYAGIMIALSSQVIAEEPSHTAVMIVTGEKMDRDIKETTTAVTVIQGEDIDNTGAKTINDVVTQAPNVVTSGFGSVNIRGVNGSGAATGFYAIRSGARQRVDTNVDGVSDAFTGYNFSGSGVWDVQQVEVLRGPQSTTQGENSIGGAVSVRTNDPTFTPEYAIRGGAEIYENGNVMKNVALMASGPITEELAYRVAFDGTDGQSYITYDGDSIPVDPEDSTNLNFRGKLLWTPTFNEKLSVKLTGNYRKADGNYLNWANWDGGTGYEDETLTLGTNYNEYLGRDYSYNTRIQDSDVYNISSEIKYKFNNQVSSSTLLSFNSQTNIFDQYPTEQTYNFKDKTSKIESQLTFTPTDSKVDGFVGIMAADRENTVSSESFSTEGKTEETRLGVFGEVNYDINDQFTVTAGARVQREKQHREFSASYVSNEIDNDIQDTYLLPKLAFTYSPIKDTTFGLSVRQGYNSGGLGYYNYGGASEVYTYESESVTAYEFSAKTALNQSTTINAAVFYNDYKDYQGISDYKITNVDEAHTMGLEVELAHWLTDSLEVRPSIGLLKTKVDNDDTFAGNELSNAPDLNASLALTQYIGENLTLGADVTYVSEYYSDLDNTEDYKAGDYAIVGANVDYAIGDLLISGYITNLTDEDVVYLINGGYRASVGQSRTVGLNLTYRM</sequence>
<feature type="domain" description="TonB-dependent receptor plug" evidence="15">
    <location>
        <begin position="40"/>
        <end position="152"/>
    </location>
</feature>
<dbReference type="Gene3D" id="2.40.170.20">
    <property type="entry name" value="TonB-dependent receptor, beta-barrel domain"/>
    <property type="match status" value="1"/>
</dbReference>
<evidence type="ECO:0000256" key="8">
    <source>
        <dbReference type="ARBA" id="ARBA00023077"/>
    </source>
</evidence>
<dbReference type="InterPro" id="IPR000531">
    <property type="entry name" value="Beta-barrel_TonB"/>
</dbReference>
<dbReference type="InterPro" id="IPR012910">
    <property type="entry name" value="Plug_dom"/>
</dbReference>
<keyword evidence="4" id="KW-0410">Iron transport</keyword>
<feature type="domain" description="TonB-dependent receptor-like beta-barrel" evidence="14">
    <location>
        <begin position="238"/>
        <end position="644"/>
    </location>
</feature>
<keyword evidence="6" id="KW-0408">Iron</keyword>
<evidence type="ECO:0000256" key="2">
    <source>
        <dbReference type="ARBA" id="ARBA00022448"/>
    </source>
</evidence>
<evidence type="ECO:0000256" key="12">
    <source>
        <dbReference type="RuleBase" id="RU003357"/>
    </source>
</evidence>
<dbReference type="Pfam" id="PF07715">
    <property type="entry name" value="Plug"/>
    <property type="match status" value="1"/>
</dbReference>
<dbReference type="PANTHER" id="PTHR32552:SF81">
    <property type="entry name" value="TONB-DEPENDENT OUTER MEMBRANE RECEPTOR"/>
    <property type="match status" value="1"/>
</dbReference>
<dbReference type="EMBL" id="JBAKBA010000010">
    <property type="protein sequence ID" value="MEL0658690.1"/>
    <property type="molecule type" value="Genomic_DNA"/>
</dbReference>
<evidence type="ECO:0000259" key="15">
    <source>
        <dbReference type="Pfam" id="PF07715"/>
    </source>
</evidence>
<evidence type="ECO:0000259" key="14">
    <source>
        <dbReference type="Pfam" id="PF00593"/>
    </source>
</evidence>
<comment type="caution">
    <text evidence="16">The sequence shown here is derived from an EMBL/GenBank/DDBJ whole genome shotgun (WGS) entry which is preliminary data.</text>
</comment>
<feature type="signal peptide" evidence="13">
    <location>
        <begin position="1"/>
        <end position="20"/>
    </location>
</feature>
<keyword evidence="9 11" id="KW-0472">Membrane</keyword>
<keyword evidence="7" id="KW-0406">Ion transport</keyword>
<keyword evidence="16" id="KW-0675">Receptor</keyword>
<dbReference type="RefSeq" id="WP_341627332.1">
    <property type="nucleotide sequence ID" value="NZ_JBAKBA010000010.1"/>
</dbReference>
<proteinExistence type="inferred from homology"/>
<evidence type="ECO:0000256" key="6">
    <source>
        <dbReference type="ARBA" id="ARBA00023004"/>
    </source>
</evidence>
<keyword evidence="17" id="KW-1185">Reference proteome</keyword>
<dbReference type="Pfam" id="PF00593">
    <property type="entry name" value="TonB_dep_Rec_b-barrel"/>
    <property type="match status" value="1"/>
</dbReference>
<keyword evidence="5 11" id="KW-0812">Transmembrane</keyword>
<evidence type="ECO:0000313" key="16">
    <source>
        <dbReference type="EMBL" id="MEL0658690.1"/>
    </source>
</evidence>
<comment type="similarity">
    <text evidence="11 12">Belongs to the TonB-dependent receptor family.</text>
</comment>
<dbReference type="PANTHER" id="PTHR32552">
    <property type="entry name" value="FERRICHROME IRON RECEPTOR-RELATED"/>
    <property type="match status" value="1"/>
</dbReference>
<accession>A0ABU9HA63</accession>